<accession>A0ABQ7BZH8</accession>
<proteinExistence type="predicted"/>
<protein>
    <recommendedName>
        <fullName evidence="3">Telomeric single stranded DNA binding POT1/Cdc13 domain-containing protein</fullName>
    </recommendedName>
</protein>
<keyword evidence="2" id="KW-1185">Reference proteome</keyword>
<reference evidence="1 2" key="1">
    <citation type="journal article" date="2020" name="BMC Genomics">
        <title>Intraspecific diversification of the crop wild relative Brassica cretica Lam. using demographic model selection.</title>
        <authorList>
            <person name="Kioukis A."/>
            <person name="Michalopoulou V.A."/>
            <person name="Briers L."/>
            <person name="Pirintsos S."/>
            <person name="Studholme D.J."/>
            <person name="Pavlidis P."/>
            <person name="Sarris P.F."/>
        </authorList>
    </citation>
    <scope>NUCLEOTIDE SEQUENCE [LARGE SCALE GENOMIC DNA]</scope>
    <source>
        <strain evidence="2">cv. PFS-1207/04</strain>
    </source>
</reference>
<gene>
    <name evidence="1" type="ORF">DY000_02004151</name>
</gene>
<organism evidence="1 2">
    <name type="scientific">Brassica cretica</name>
    <name type="common">Mustard</name>
    <dbReference type="NCBI Taxonomy" id="69181"/>
    <lineage>
        <taxon>Eukaryota</taxon>
        <taxon>Viridiplantae</taxon>
        <taxon>Streptophyta</taxon>
        <taxon>Embryophyta</taxon>
        <taxon>Tracheophyta</taxon>
        <taxon>Spermatophyta</taxon>
        <taxon>Magnoliopsida</taxon>
        <taxon>eudicotyledons</taxon>
        <taxon>Gunneridae</taxon>
        <taxon>Pentapetalae</taxon>
        <taxon>rosids</taxon>
        <taxon>malvids</taxon>
        <taxon>Brassicales</taxon>
        <taxon>Brassicaceae</taxon>
        <taxon>Brassiceae</taxon>
        <taxon>Brassica</taxon>
    </lineage>
</organism>
<evidence type="ECO:0000313" key="1">
    <source>
        <dbReference type="EMBL" id="KAF3544337.1"/>
    </source>
</evidence>
<dbReference type="Proteomes" id="UP000266723">
    <property type="component" value="Unassembled WGS sequence"/>
</dbReference>
<evidence type="ECO:0000313" key="2">
    <source>
        <dbReference type="Proteomes" id="UP000266723"/>
    </source>
</evidence>
<name>A0ABQ7BZH8_BRACR</name>
<sequence>MSCCRTGPWNLSSAFGLIQESSQSCDLQKGCLVTVFAQDDSGKRQVGEVSSLQAIFARRA</sequence>
<dbReference type="EMBL" id="QGKV02000832">
    <property type="protein sequence ID" value="KAF3544337.1"/>
    <property type="molecule type" value="Genomic_DNA"/>
</dbReference>
<evidence type="ECO:0008006" key="3">
    <source>
        <dbReference type="Google" id="ProtNLM"/>
    </source>
</evidence>
<comment type="caution">
    <text evidence="1">The sequence shown here is derived from an EMBL/GenBank/DDBJ whole genome shotgun (WGS) entry which is preliminary data.</text>
</comment>